<keyword evidence="6 16" id="KW-0285">Flavoprotein</keyword>
<evidence type="ECO:0000256" key="14">
    <source>
        <dbReference type="PIRSR" id="PIRSR000350-3"/>
    </source>
</evidence>
<evidence type="ECO:0000256" key="1">
    <source>
        <dbReference type="ARBA" id="ARBA00004496"/>
    </source>
</evidence>
<dbReference type="Gene3D" id="3.30.390.30">
    <property type="match status" value="1"/>
</dbReference>
<sequence>MVVGDFAIETETLVVGAGPGGYVAAIRAAQLGQKVTIVEKGNLGGVCLNVGCIPSKALISAGHRYEIATHSQDMGIFSENVKVDFAKVQEWKAGVVKKLTGGVEGLLKGNKVEIVRGEAYFVDENTVRVMTENSAQTYKFKNAIIATGSRPIELPTFKFSKRVLDSTGALNLSDIPKSMVVIGGGYIGTELGTAYANFGTKITILEGADEILSGFEKQMSAVVRRRLKKKGVDVFTNALAKGVEEREDGVTVTFEVNGETKTVDAEYVLVTVGRRPNTEEMGLEQIGVKMTERGLIEIDKQCRTSVPNIYAIGDVVAGPPLAHKASYEGKIAAEAIAGHPSEIDYLAIPAVVFSDPECASVGYFEKQAIEEGIDVITAKFPFGANGRALALNETDGFLKLVLTKDDGVIIGAQIVGPNASDMIAELGLAIEAGMTAEDIAMTIHAHPTLGEITMEAAEVALGSPIHIINK</sequence>
<gene>
    <name evidence="19" type="ORF">LH47_02603</name>
</gene>
<comment type="miscellaneous">
    <text evidence="16">The active site is a redox-active disulfide bond.</text>
</comment>
<feature type="domain" description="FAD/NAD(P)-binding" evidence="18">
    <location>
        <begin position="12"/>
        <end position="329"/>
    </location>
</feature>
<keyword evidence="14" id="KW-0547">Nucleotide-binding</keyword>
<evidence type="ECO:0000256" key="6">
    <source>
        <dbReference type="ARBA" id="ARBA00022630"/>
    </source>
</evidence>
<dbReference type="GO" id="GO:0006103">
    <property type="term" value="P:2-oxoglutarate metabolic process"/>
    <property type="evidence" value="ECO:0007669"/>
    <property type="project" value="TreeGrafter"/>
</dbReference>
<feature type="disulfide bond" description="Redox-active" evidence="15">
    <location>
        <begin position="47"/>
        <end position="52"/>
    </location>
</feature>
<feature type="binding site" evidence="14">
    <location>
        <position position="314"/>
    </location>
    <ligand>
        <name>FAD</name>
        <dbReference type="ChEBI" id="CHEBI:57692"/>
    </ligand>
</feature>
<dbReference type="InterPro" id="IPR050151">
    <property type="entry name" value="Class-I_Pyr_Nuc-Dis_Oxidored"/>
</dbReference>
<reference evidence="19 20" key="1">
    <citation type="submission" date="2015-01" db="EMBL/GenBank/DDBJ databases">
        <title>Draft genome of Anoxybacillus thermarum strain AF/04.</title>
        <authorList>
            <person name="Poli A."/>
            <person name="Nicolaus B."/>
            <person name="Chan K.-G."/>
            <person name="Kahar U.M."/>
            <person name="Yaakob A.S."/>
            <person name="Chan C.S."/>
            <person name="Goh K.M."/>
        </authorList>
    </citation>
    <scope>NUCLEOTIDE SEQUENCE [LARGE SCALE GENOMIC DNA]</scope>
    <source>
        <strain evidence="19 20">AF/04</strain>
    </source>
</reference>
<dbReference type="RefSeq" id="WP_043968184.1">
    <property type="nucleotide sequence ID" value="NZ_JXTH01000072.1"/>
</dbReference>
<dbReference type="InterPro" id="IPR006258">
    <property type="entry name" value="Lipoamide_DH"/>
</dbReference>
<dbReference type="Gene3D" id="3.50.50.60">
    <property type="entry name" value="FAD/NAD(P)-binding domain"/>
    <property type="match status" value="2"/>
</dbReference>
<name>A0A0D0RNI4_9BACL</name>
<dbReference type="PANTHER" id="PTHR22912:SF160">
    <property type="entry name" value="DIHYDROLIPOYL DEHYDROGENASE"/>
    <property type="match status" value="1"/>
</dbReference>
<dbReference type="FunFam" id="3.50.50.60:FF:000037">
    <property type="entry name" value="Dihydrolipoyl dehydrogenase"/>
    <property type="match status" value="1"/>
</dbReference>
<dbReference type="GO" id="GO:0050660">
    <property type="term" value="F:flavin adenine dinucleotide binding"/>
    <property type="evidence" value="ECO:0007669"/>
    <property type="project" value="InterPro"/>
</dbReference>
<dbReference type="InterPro" id="IPR004099">
    <property type="entry name" value="Pyr_nucl-diS_OxRdtase_dimer"/>
</dbReference>
<evidence type="ECO:0000256" key="13">
    <source>
        <dbReference type="PIRSR" id="PIRSR000350-2"/>
    </source>
</evidence>
<feature type="binding site" evidence="14">
    <location>
        <position position="273"/>
    </location>
    <ligand>
        <name>NAD(+)</name>
        <dbReference type="ChEBI" id="CHEBI:57540"/>
    </ligand>
</feature>
<dbReference type="InterPro" id="IPR023753">
    <property type="entry name" value="FAD/NAD-binding_dom"/>
</dbReference>
<evidence type="ECO:0000256" key="4">
    <source>
        <dbReference type="ARBA" id="ARBA00016961"/>
    </source>
</evidence>
<dbReference type="PRINTS" id="PR00411">
    <property type="entry name" value="PNDRDTASEI"/>
</dbReference>
<dbReference type="SUPFAM" id="SSF51905">
    <property type="entry name" value="FAD/NAD(P)-binding domain"/>
    <property type="match status" value="1"/>
</dbReference>
<evidence type="ECO:0000256" key="7">
    <source>
        <dbReference type="ARBA" id="ARBA00022827"/>
    </source>
</evidence>
<evidence type="ECO:0000256" key="16">
    <source>
        <dbReference type="RuleBase" id="RU003692"/>
    </source>
</evidence>
<evidence type="ECO:0000259" key="17">
    <source>
        <dbReference type="Pfam" id="PF02852"/>
    </source>
</evidence>
<dbReference type="PANTHER" id="PTHR22912">
    <property type="entry name" value="DISULFIDE OXIDOREDUCTASE"/>
    <property type="match status" value="1"/>
</dbReference>
<keyword evidence="7 14" id="KW-0274">FAD</keyword>
<dbReference type="AlphaFoldDB" id="A0A0D0RNI4"/>
<evidence type="ECO:0000256" key="15">
    <source>
        <dbReference type="PIRSR" id="PIRSR000350-4"/>
    </source>
</evidence>
<feature type="active site" description="Proton acceptor" evidence="13">
    <location>
        <position position="446"/>
    </location>
</feature>
<dbReference type="InterPro" id="IPR001100">
    <property type="entry name" value="Pyr_nuc-diS_OxRdtase"/>
</dbReference>
<dbReference type="PIRSF" id="PIRSF000350">
    <property type="entry name" value="Mercury_reductase_MerA"/>
    <property type="match status" value="1"/>
</dbReference>
<keyword evidence="8 16" id="KW-0560">Oxidoreductase</keyword>
<dbReference type="GO" id="GO:0005737">
    <property type="term" value="C:cytoplasm"/>
    <property type="evidence" value="ECO:0007669"/>
    <property type="project" value="UniProtKB-SubCell"/>
</dbReference>
<dbReference type="EC" id="1.8.1.4" evidence="3 16"/>
<comment type="caution">
    <text evidence="19">The sequence shown here is derived from an EMBL/GenBank/DDBJ whole genome shotgun (WGS) entry which is preliminary data.</text>
</comment>
<keyword evidence="10" id="KW-1015">Disulfide bond</keyword>
<dbReference type="Pfam" id="PF07992">
    <property type="entry name" value="Pyr_redox_2"/>
    <property type="match status" value="1"/>
</dbReference>
<dbReference type="PROSITE" id="PS00076">
    <property type="entry name" value="PYRIDINE_REDOX_1"/>
    <property type="match status" value="1"/>
</dbReference>
<dbReference type="PRINTS" id="PR00368">
    <property type="entry name" value="FADPNR"/>
</dbReference>
<evidence type="ECO:0000256" key="12">
    <source>
        <dbReference type="ARBA" id="ARBA00049187"/>
    </source>
</evidence>
<evidence type="ECO:0000256" key="11">
    <source>
        <dbReference type="ARBA" id="ARBA00023284"/>
    </source>
</evidence>
<evidence type="ECO:0000256" key="8">
    <source>
        <dbReference type="ARBA" id="ARBA00023002"/>
    </source>
</evidence>
<dbReference type="GO" id="GO:0004148">
    <property type="term" value="F:dihydrolipoyl dehydrogenase (NADH) activity"/>
    <property type="evidence" value="ECO:0007669"/>
    <property type="project" value="UniProtKB-EC"/>
</dbReference>
<dbReference type="Proteomes" id="UP000032102">
    <property type="component" value="Unassembled WGS sequence"/>
</dbReference>
<evidence type="ECO:0000313" key="19">
    <source>
        <dbReference type="EMBL" id="KIQ93327.1"/>
    </source>
</evidence>
<protein>
    <recommendedName>
        <fullName evidence="4 16">Dihydrolipoyl dehydrogenase</fullName>
        <ecNumber evidence="3 16">1.8.1.4</ecNumber>
    </recommendedName>
</protein>
<keyword evidence="11 16" id="KW-0676">Redox-active center</keyword>
<evidence type="ECO:0000259" key="18">
    <source>
        <dbReference type="Pfam" id="PF07992"/>
    </source>
</evidence>
<feature type="binding site" evidence="14">
    <location>
        <position position="56"/>
    </location>
    <ligand>
        <name>FAD</name>
        <dbReference type="ChEBI" id="CHEBI:57692"/>
    </ligand>
</feature>
<proteinExistence type="inferred from homology"/>
<evidence type="ECO:0000256" key="9">
    <source>
        <dbReference type="ARBA" id="ARBA00023027"/>
    </source>
</evidence>
<evidence type="ECO:0000313" key="20">
    <source>
        <dbReference type="Proteomes" id="UP000032102"/>
    </source>
</evidence>
<accession>A0A0D0RNI4</accession>
<feature type="domain" description="Pyridine nucleotide-disulphide oxidoreductase dimerisation" evidence="17">
    <location>
        <begin position="348"/>
        <end position="456"/>
    </location>
</feature>
<evidence type="ECO:0000256" key="5">
    <source>
        <dbReference type="ARBA" id="ARBA00022490"/>
    </source>
</evidence>
<feature type="binding site" evidence="14">
    <location>
        <position position="206"/>
    </location>
    <ligand>
        <name>NAD(+)</name>
        <dbReference type="ChEBI" id="CHEBI:57540"/>
    </ligand>
</feature>
<dbReference type="InterPro" id="IPR016156">
    <property type="entry name" value="FAD/NAD-linked_Rdtase_dimer_sf"/>
</dbReference>
<dbReference type="EMBL" id="JXTH01000072">
    <property type="protein sequence ID" value="KIQ93327.1"/>
    <property type="molecule type" value="Genomic_DNA"/>
</dbReference>
<organism evidence="19 20">
    <name type="scientific">Anoxybacillus thermarum</name>
    <dbReference type="NCBI Taxonomy" id="404937"/>
    <lineage>
        <taxon>Bacteria</taxon>
        <taxon>Bacillati</taxon>
        <taxon>Bacillota</taxon>
        <taxon>Bacilli</taxon>
        <taxon>Bacillales</taxon>
        <taxon>Anoxybacillaceae</taxon>
        <taxon>Anoxybacillus</taxon>
    </lineage>
</organism>
<keyword evidence="5" id="KW-0963">Cytoplasm</keyword>
<evidence type="ECO:0000256" key="2">
    <source>
        <dbReference type="ARBA" id="ARBA00007532"/>
    </source>
</evidence>
<feature type="binding site" evidence="14">
    <location>
        <begin position="183"/>
        <end position="190"/>
    </location>
    <ligand>
        <name>NAD(+)</name>
        <dbReference type="ChEBI" id="CHEBI:57540"/>
    </ligand>
</feature>
<dbReference type="InterPro" id="IPR012999">
    <property type="entry name" value="Pyr_OxRdtase_I_AS"/>
</dbReference>
<keyword evidence="9 14" id="KW-0520">NAD</keyword>
<evidence type="ECO:0000256" key="3">
    <source>
        <dbReference type="ARBA" id="ARBA00012608"/>
    </source>
</evidence>
<evidence type="ECO:0000256" key="10">
    <source>
        <dbReference type="ARBA" id="ARBA00023157"/>
    </source>
</evidence>
<dbReference type="Pfam" id="PF02852">
    <property type="entry name" value="Pyr_redox_dim"/>
    <property type="match status" value="1"/>
</dbReference>
<dbReference type="FunFam" id="3.30.390.30:FF:000001">
    <property type="entry name" value="Dihydrolipoyl dehydrogenase"/>
    <property type="match status" value="1"/>
</dbReference>
<dbReference type="NCBIfam" id="TIGR01350">
    <property type="entry name" value="lipoamide_DH"/>
    <property type="match status" value="1"/>
</dbReference>
<dbReference type="SUPFAM" id="SSF55424">
    <property type="entry name" value="FAD/NAD-linked reductases, dimerisation (C-terminal) domain"/>
    <property type="match status" value="1"/>
</dbReference>
<comment type="subcellular location">
    <subcellularLocation>
        <location evidence="1">Cytoplasm</location>
    </subcellularLocation>
</comment>
<comment type="similarity">
    <text evidence="2 16">Belongs to the class-I pyridine nucleotide-disulfide oxidoreductase family.</text>
</comment>
<comment type="cofactor">
    <cofactor evidence="14 16">
        <name>FAD</name>
        <dbReference type="ChEBI" id="CHEBI:57692"/>
    </cofactor>
    <text evidence="14 16">Binds 1 FAD per subunit.</text>
</comment>
<keyword evidence="20" id="KW-1185">Reference proteome</keyword>
<comment type="catalytic activity">
    <reaction evidence="12 16">
        <text>N(6)-[(R)-dihydrolipoyl]-L-lysyl-[protein] + NAD(+) = N(6)-[(R)-lipoyl]-L-lysyl-[protein] + NADH + H(+)</text>
        <dbReference type="Rhea" id="RHEA:15045"/>
        <dbReference type="Rhea" id="RHEA-COMP:10474"/>
        <dbReference type="Rhea" id="RHEA-COMP:10475"/>
        <dbReference type="ChEBI" id="CHEBI:15378"/>
        <dbReference type="ChEBI" id="CHEBI:57540"/>
        <dbReference type="ChEBI" id="CHEBI:57945"/>
        <dbReference type="ChEBI" id="CHEBI:83099"/>
        <dbReference type="ChEBI" id="CHEBI:83100"/>
        <dbReference type="EC" id="1.8.1.4"/>
    </reaction>
</comment>
<dbReference type="InterPro" id="IPR036188">
    <property type="entry name" value="FAD/NAD-bd_sf"/>
</dbReference>
<dbReference type="PATRIC" id="fig|404937.3.peg.2831"/>
<feature type="binding site" evidence="14">
    <location>
        <begin position="147"/>
        <end position="149"/>
    </location>
    <ligand>
        <name>FAD</name>
        <dbReference type="ChEBI" id="CHEBI:57692"/>
    </ligand>
</feature>